<evidence type="ECO:0008006" key="3">
    <source>
        <dbReference type="Google" id="ProtNLM"/>
    </source>
</evidence>
<evidence type="ECO:0000313" key="1">
    <source>
        <dbReference type="EMBL" id="MDL4935651.1"/>
    </source>
</evidence>
<dbReference type="Proteomes" id="UP001241571">
    <property type="component" value="Unassembled WGS sequence"/>
</dbReference>
<dbReference type="RefSeq" id="WP_041119120.1">
    <property type="nucleotide sequence ID" value="NZ_CABGIR010000002.1"/>
</dbReference>
<dbReference type="EMBL" id="JASUBT010000004">
    <property type="protein sequence ID" value="MDL4935651.1"/>
    <property type="molecule type" value="Genomic_DNA"/>
</dbReference>
<proteinExistence type="predicted"/>
<organism evidence="1 2">
    <name type="scientific">Enterococcus gallinarum</name>
    <dbReference type="NCBI Taxonomy" id="1353"/>
    <lineage>
        <taxon>Bacteria</taxon>
        <taxon>Bacillati</taxon>
        <taxon>Bacillota</taxon>
        <taxon>Bacilli</taxon>
        <taxon>Lactobacillales</taxon>
        <taxon>Enterococcaceae</taxon>
        <taxon>Enterococcus</taxon>
    </lineage>
</organism>
<comment type="caution">
    <text evidence="1">The sequence shown here is derived from an EMBL/GenBank/DDBJ whole genome shotgun (WGS) entry which is preliminary data.</text>
</comment>
<dbReference type="AlphaFoldDB" id="A0ABD4ZSR4"/>
<evidence type="ECO:0000313" key="2">
    <source>
        <dbReference type="Proteomes" id="UP001241571"/>
    </source>
</evidence>
<gene>
    <name evidence="1" type="ORF">QRX88_08000</name>
</gene>
<accession>A0ABD4ZSR4</accession>
<protein>
    <recommendedName>
        <fullName evidence="3">XRE family transcriptional regulator</fullName>
    </recommendedName>
</protein>
<reference evidence="1 2" key="1">
    <citation type="submission" date="2023-06" db="EMBL/GenBank/DDBJ databases">
        <title>Acute promotion of culturable opportunistic pathogens and persistent increase of antibiotic resistance following antibiotic exposure in mouse gut microbiota.</title>
        <authorList>
            <person name="Li L."/>
            <person name="Wang B."/>
            <person name="Sun Y."/>
            <person name="Wang M."/>
            <person name="Xu H."/>
        </authorList>
    </citation>
    <scope>NUCLEOTIDE SEQUENCE [LARGE SCALE GENOMIC DNA]</scope>
    <source>
        <strain evidence="1 2">CRI2_2</strain>
    </source>
</reference>
<name>A0ABD4ZSR4_ENTGA</name>
<sequence length="78" mass="8684">MIITDFAEIVEIKRNREGKTLKYLADLIGGKSIVYTKQVIAGIQNGENARKYRQIIADDLGISLAELEEMKNSNGEGK</sequence>